<keyword evidence="3" id="KW-1185">Reference proteome</keyword>
<dbReference type="Proteomes" id="UP001139887">
    <property type="component" value="Unassembled WGS sequence"/>
</dbReference>
<evidence type="ECO:0000313" key="3">
    <source>
        <dbReference type="Proteomes" id="UP001139887"/>
    </source>
</evidence>
<gene>
    <name evidence="2" type="primary">CHMP7</name>
    <name evidence="2" type="ORF">IWW36_004540</name>
</gene>
<feature type="compositionally biased region" description="Polar residues" evidence="1">
    <location>
        <begin position="57"/>
        <end position="66"/>
    </location>
</feature>
<comment type="caution">
    <text evidence="2">The sequence shown here is derived from an EMBL/GenBank/DDBJ whole genome shotgun (WGS) entry which is preliminary data.</text>
</comment>
<dbReference type="EMBL" id="JANBUW010000641">
    <property type="protein sequence ID" value="KAJ2846031.1"/>
    <property type="molecule type" value="Genomic_DNA"/>
</dbReference>
<organism evidence="2 3">
    <name type="scientific">Coemansia brasiliensis</name>
    <dbReference type="NCBI Taxonomy" id="2650707"/>
    <lineage>
        <taxon>Eukaryota</taxon>
        <taxon>Fungi</taxon>
        <taxon>Fungi incertae sedis</taxon>
        <taxon>Zoopagomycota</taxon>
        <taxon>Kickxellomycotina</taxon>
        <taxon>Kickxellomycetes</taxon>
        <taxon>Kickxellales</taxon>
        <taxon>Kickxellaceae</taxon>
        <taxon>Coemansia</taxon>
    </lineage>
</organism>
<dbReference type="OrthoDB" id="10250120at2759"/>
<dbReference type="Pfam" id="PF25880">
    <property type="entry name" value="WHD_CHMP7_1st"/>
    <property type="match status" value="1"/>
</dbReference>
<name>A0A9W8I396_9FUNG</name>
<evidence type="ECO:0000256" key="1">
    <source>
        <dbReference type="SAM" id="MobiDB-lite"/>
    </source>
</evidence>
<proteinExistence type="predicted"/>
<accession>A0A9W8I396</accession>
<evidence type="ECO:0000313" key="2">
    <source>
        <dbReference type="EMBL" id="KAJ2846031.1"/>
    </source>
</evidence>
<sequence length="130" mass="14350">MNQFLSRFSELDNADQRAFLYSDLSSQKTDNPEGYQEAFKFWSRLLLQACEQGLLSATNSAKQQPNRSDDSDKGSATNDTYSALCIDRRGLAARLAFHGDTPMGVDEVVDDMVRQGDLVPMSEFLVGSGA</sequence>
<feature type="region of interest" description="Disordered" evidence="1">
    <location>
        <begin position="57"/>
        <end position="78"/>
    </location>
</feature>
<feature type="non-terminal residue" evidence="2">
    <location>
        <position position="130"/>
    </location>
</feature>
<reference evidence="2" key="1">
    <citation type="submission" date="2022-07" db="EMBL/GenBank/DDBJ databases">
        <title>Phylogenomic reconstructions and comparative analyses of Kickxellomycotina fungi.</title>
        <authorList>
            <person name="Reynolds N.K."/>
            <person name="Stajich J.E."/>
            <person name="Barry K."/>
            <person name="Grigoriev I.V."/>
            <person name="Crous P."/>
            <person name="Smith M.E."/>
        </authorList>
    </citation>
    <scope>NUCLEOTIDE SEQUENCE</scope>
    <source>
        <strain evidence="2">NRRL 1566</strain>
    </source>
</reference>
<protein>
    <submittedName>
        <fullName evidence="2">Charged multivesicular body protein 7</fullName>
    </submittedName>
</protein>
<dbReference type="AlphaFoldDB" id="A0A9W8I396"/>